<sequence>MYRNSLVGSSEGEEGRVATPGGATQQARLPSGTTAFPFLMISTLWHPLFPPQGSGVTLLLGLHQICSQQKIQLIHPPPRDRASPQDKGEINEVLDTEFKKSKNSAIKINCILMQWFKKLKLILKVHEQNINI</sequence>
<evidence type="ECO:0000256" key="1">
    <source>
        <dbReference type="SAM" id="MobiDB-lite"/>
    </source>
</evidence>
<keyword evidence="3" id="KW-1185">Reference proteome</keyword>
<proteinExistence type="predicted"/>
<reference evidence="2" key="3">
    <citation type="submission" date="2025-09" db="UniProtKB">
        <authorList>
            <consortium name="Ensembl"/>
        </authorList>
    </citation>
    <scope>IDENTIFICATION</scope>
</reference>
<dbReference type="Ensembl" id="ENSCSAT00000018839.1">
    <property type="protein sequence ID" value="ENSCSAP00000018271.1"/>
    <property type="gene ID" value="ENSCSAG00000018749.1"/>
</dbReference>
<reference evidence="2 3" key="1">
    <citation type="submission" date="2014-03" db="EMBL/GenBank/DDBJ databases">
        <authorList>
            <person name="Warren W."/>
            <person name="Wilson R.K."/>
        </authorList>
    </citation>
    <scope>NUCLEOTIDE SEQUENCE</scope>
</reference>
<accession>A0A0D9SBN2</accession>
<name>A0A0D9SBN2_CHLSB</name>
<evidence type="ECO:0000313" key="2">
    <source>
        <dbReference type="Ensembl" id="ENSCSAP00000018271.1"/>
    </source>
</evidence>
<evidence type="ECO:0000313" key="3">
    <source>
        <dbReference type="Proteomes" id="UP000029965"/>
    </source>
</evidence>
<dbReference type="Bgee" id="ENSCSAG00000018749">
    <property type="expression patterns" value="Expressed in blood"/>
</dbReference>
<dbReference type="eggNOG" id="ENOG502TF0P">
    <property type="taxonomic scope" value="Eukaryota"/>
</dbReference>
<reference evidence="2" key="2">
    <citation type="submission" date="2025-08" db="UniProtKB">
        <authorList>
            <consortium name="Ensembl"/>
        </authorList>
    </citation>
    <scope>IDENTIFICATION</scope>
</reference>
<feature type="region of interest" description="Disordered" evidence="1">
    <location>
        <begin position="1"/>
        <end position="28"/>
    </location>
</feature>
<dbReference type="AlphaFoldDB" id="A0A0D9SBN2"/>
<organism evidence="2 3">
    <name type="scientific">Chlorocebus sabaeus</name>
    <name type="common">Green monkey</name>
    <name type="synonym">Simia sabaea</name>
    <dbReference type="NCBI Taxonomy" id="60711"/>
    <lineage>
        <taxon>Eukaryota</taxon>
        <taxon>Metazoa</taxon>
        <taxon>Chordata</taxon>
        <taxon>Craniata</taxon>
        <taxon>Vertebrata</taxon>
        <taxon>Euteleostomi</taxon>
        <taxon>Mammalia</taxon>
        <taxon>Eutheria</taxon>
        <taxon>Euarchontoglires</taxon>
        <taxon>Primates</taxon>
        <taxon>Haplorrhini</taxon>
        <taxon>Catarrhini</taxon>
        <taxon>Cercopithecidae</taxon>
        <taxon>Cercopithecinae</taxon>
        <taxon>Chlorocebus</taxon>
    </lineage>
</organism>
<dbReference type="Proteomes" id="UP000029965">
    <property type="component" value="Chromosome 2"/>
</dbReference>
<dbReference type="EMBL" id="AQIB01140805">
    <property type="status" value="NOT_ANNOTATED_CDS"/>
    <property type="molecule type" value="Genomic_DNA"/>
</dbReference>
<protein>
    <submittedName>
        <fullName evidence="2">Uncharacterized protein</fullName>
    </submittedName>
</protein>